<sequence>MIRFESLTKVYGEKRAVDDISVTIRSGRVTGFLGPNGAGKSTTMRMLLGLDRPTAGTAVIGGRRYAELDHPLRTVGALLEPRTGHPGQSARSHLLGMARSNGIGTHRVDEALATVGLDDVARSRIGTFSLGMRQRLGIASALVGDPEVLVFDEPVNGLDPEGVSWIRRLMRSLAAEGRTVFVSSHLLSEMADTADHLVIIARGRLVADAPLRELLDVTRTARVRTPEASALAVVLANAGLEVDADGDGLQVSGDGIEMIGALAHAHRLRIDELSFTGSSLEDVYARLTAGATDYQALSPATPTQTPDTTPTRTSTAGQDPAQLHPEESR</sequence>
<keyword evidence="8" id="KW-1185">Reference proteome</keyword>
<dbReference type="GO" id="GO:0016887">
    <property type="term" value="F:ATP hydrolysis activity"/>
    <property type="evidence" value="ECO:0007669"/>
    <property type="project" value="InterPro"/>
</dbReference>
<dbReference type="InterPro" id="IPR003439">
    <property type="entry name" value="ABC_transporter-like_ATP-bd"/>
</dbReference>
<dbReference type="AlphaFoldDB" id="A0A366IPN2"/>
<dbReference type="InterPro" id="IPR017871">
    <property type="entry name" value="ABC_transporter-like_CS"/>
</dbReference>
<dbReference type="RefSeq" id="WP_113902409.1">
    <property type="nucleotide sequence ID" value="NZ_QNSB01000001.1"/>
</dbReference>
<evidence type="ECO:0000256" key="3">
    <source>
        <dbReference type="ARBA" id="ARBA00022741"/>
    </source>
</evidence>
<dbReference type="Proteomes" id="UP000253509">
    <property type="component" value="Unassembled WGS sequence"/>
</dbReference>
<evidence type="ECO:0000259" key="6">
    <source>
        <dbReference type="PROSITE" id="PS50893"/>
    </source>
</evidence>
<feature type="compositionally biased region" description="Low complexity" evidence="5">
    <location>
        <begin position="299"/>
        <end position="315"/>
    </location>
</feature>
<dbReference type="GO" id="GO:0005524">
    <property type="term" value="F:ATP binding"/>
    <property type="evidence" value="ECO:0007669"/>
    <property type="project" value="UniProtKB-KW"/>
</dbReference>
<dbReference type="SMART" id="SM00382">
    <property type="entry name" value="AAA"/>
    <property type="match status" value="1"/>
</dbReference>
<comment type="similarity">
    <text evidence="1">Belongs to the ABC transporter superfamily.</text>
</comment>
<evidence type="ECO:0000256" key="5">
    <source>
        <dbReference type="SAM" id="MobiDB-lite"/>
    </source>
</evidence>
<gene>
    <name evidence="7" type="ORF">DFO65_10138</name>
</gene>
<accession>A0A366IPN2</accession>
<evidence type="ECO:0000256" key="2">
    <source>
        <dbReference type="ARBA" id="ARBA00022448"/>
    </source>
</evidence>
<evidence type="ECO:0000313" key="7">
    <source>
        <dbReference type="EMBL" id="RBP74321.1"/>
    </source>
</evidence>
<dbReference type="SUPFAM" id="SSF52540">
    <property type="entry name" value="P-loop containing nucleoside triphosphate hydrolases"/>
    <property type="match status" value="1"/>
</dbReference>
<protein>
    <submittedName>
        <fullName evidence="7">ABC-2 type transport system ATP-binding protein</fullName>
    </submittedName>
</protein>
<name>A0A366IPN2_9MICO</name>
<evidence type="ECO:0000256" key="1">
    <source>
        <dbReference type="ARBA" id="ARBA00005417"/>
    </source>
</evidence>
<evidence type="ECO:0000313" key="8">
    <source>
        <dbReference type="Proteomes" id="UP000253509"/>
    </source>
</evidence>
<dbReference type="InterPro" id="IPR027417">
    <property type="entry name" value="P-loop_NTPase"/>
</dbReference>
<dbReference type="Gene3D" id="3.40.50.300">
    <property type="entry name" value="P-loop containing nucleotide triphosphate hydrolases"/>
    <property type="match status" value="1"/>
</dbReference>
<keyword evidence="3" id="KW-0547">Nucleotide-binding</keyword>
<evidence type="ECO:0000256" key="4">
    <source>
        <dbReference type="ARBA" id="ARBA00022840"/>
    </source>
</evidence>
<keyword evidence="2" id="KW-0813">Transport</keyword>
<dbReference type="EMBL" id="QNSB01000001">
    <property type="protein sequence ID" value="RBP74321.1"/>
    <property type="molecule type" value="Genomic_DNA"/>
</dbReference>
<proteinExistence type="inferred from homology"/>
<dbReference type="Pfam" id="PF00005">
    <property type="entry name" value="ABC_tran"/>
    <property type="match status" value="1"/>
</dbReference>
<feature type="region of interest" description="Disordered" evidence="5">
    <location>
        <begin position="295"/>
        <end position="329"/>
    </location>
</feature>
<dbReference type="PROSITE" id="PS00211">
    <property type="entry name" value="ABC_TRANSPORTER_1"/>
    <property type="match status" value="1"/>
</dbReference>
<comment type="caution">
    <text evidence="7">The sequence shown here is derived from an EMBL/GenBank/DDBJ whole genome shotgun (WGS) entry which is preliminary data.</text>
</comment>
<dbReference type="PROSITE" id="PS50893">
    <property type="entry name" value="ABC_TRANSPORTER_2"/>
    <property type="match status" value="1"/>
</dbReference>
<organism evidence="7 8">
    <name type="scientific">Brevibacterium celere</name>
    <dbReference type="NCBI Taxonomy" id="225845"/>
    <lineage>
        <taxon>Bacteria</taxon>
        <taxon>Bacillati</taxon>
        <taxon>Actinomycetota</taxon>
        <taxon>Actinomycetes</taxon>
        <taxon>Micrococcales</taxon>
        <taxon>Brevibacteriaceae</taxon>
        <taxon>Brevibacterium</taxon>
    </lineage>
</organism>
<reference evidence="7 8" key="1">
    <citation type="submission" date="2018-06" db="EMBL/GenBank/DDBJ databases">
        <title>Freshwater and sediment microbial communities from various areas in North America, analyzing microbe dynamics in response to fracking.</title>
        <authorList>
            <person name="Lamendella R."/>
        </authorList>
    </citation>
    <scope>NUCLEOTIDE SEQUENCE [LARGE SCALE GENOMIC DNA]</scope>
    <source>
        <strain evidence="7 8">3b_TX</strain>
    </source>
</reference>
<dbReference type="PANTHER" id="PTHR43335:SF4">
    <property type="entry name" value="ABC TRANSPORTER, ATP-BINDING PROTEIN"/>
    <property type="match status" value="1"/>
</dbReference>
<feature type="domain" description="ABC transporter" evidence="6">
    <location>
        <begin position="2"/>
        <end position="227"/>
    </location>
</feature>
<dbReference type="PANTHER" id="PTHR43335">
    <property type="entry name" value="ABC TRANSPORTER, ATP-BINDING PROTEIN"/>
    <property type="match status" value="1"/>
</dbReference>
<dbReference type="InterPro" id="IPR003593">
    <property type="entry name" value="AAA+_ATPase"/>
</dbReference>
<keyword evidence="4 7" id="KW-0067">ATP-binding</keyword>